<protein>
    <submittedName>
        <fullName evidence="1">Orf53</fullName>
    </submittedName>
</protein>
<proteinExistence type="predicted"/>
<sequence>MIEQCCESGNDICLLRITSFVYVLYQKASKYTLGRGQSHSTVRRGIRTIGVKASWNRMEFPVDLTTSGFHTLLNEKILRVAICMGTMSRPSTAFILVGLISRSTV</sequence>
<keyword evidence="1" id="KW-0496">Mitochondrion</keyword>
<accession>I1TIG3</accession>
<organism evidence="1">
    <name type="scientific">Daucus carota subsp. sativus</name>
    <name type="common">Carrot</name>
    <dbReference type="NCBI Taxonomy" id="79200"/>
    <lineage>
        <taxon>Eukaryota</taxon>
        <taxon>Viridiplantae</taxon>
        <taxon>Streptophyta</taxon>
        <taxon>Embryophyta</taxon>
        <taxon>Tracheophyta</taxon>
        <taxon>Spermatophyta</taxon>
        <taxon>Magnoliopsida</taxon>
        <taxon>eudicotyledons</taxon>
        <taxon>Gunneridae</taxon>
        <taxon>Pentapetalae</taxon>
        <taxon>asterids</taxon>
        <taxon>campanulids</taxon>
        <taxon>Apiales</taxon>
        <taxon>Apiaceae</taxon>
        <taxon>Apioideae</taxon>
        <taxon>Scandiceae</taxon>
        <taxon>Daucinae</taxon>
        <taxon>Daucus</taxon>
        <taxon>Daucus sect. Daucus</taxon>
    </lineage>
</organism>
<evidence type="ECO:0000313" key="1">
    <source>
        <dbReference type="EMBL" id="AEY81193.1"/>
    </source>
</evidence>
<geneLocation type="mitochondrion" evidence="1"/>
<dbReference type="EMBL" id="JQ248574">
    <property type="protein sequence ID" value="AEY81193.1"/>
    <property type="molecule type" value="Genomic_DNA"/>
</dbReference>
<reference evidence="1" key="1">
    <citation type="journal article" date="2012" name="BMC Plant Biol.">
        <title>De novo assembly of the carrot mitochondrial genome using next generation sequencing of whole genomic DNA provides first evidence of DNA transfer into an angiosperm plastid genome.</title>
        <authorList>
            <person name="Iorizzo M."/>
            <person name="Senalik D."/>
            <person name="Szklarczyk M."/>
            <person name="Grzebelus D."/>
            <person name="Spooner D."/>
            <person name="Simon P."/>
        </authorList>
    </citation>
    <scope>NUCLEOTIDE SEQUENCE</scope>
    <source>
        <tissue evidence="1">Leaf</tissue>
    </source>
</reference>
<dbReference type="AlphaFoldDB" id="I1TIG3"/>
<gene>
    <name evidence="1" type="primary">orf53</name>
</gene>
<name>I1TIG3_DAUCS</name>